<dbReference type="EMBL" id="KZ772722">
    <property type="protein sequence ID" value="PTQ38657.1"/>
    <property type="molecule type" value="Genomic_DNA"/>
</dbReference>
<protein>
    <submittedName>
        <fullName evidence="2">Uncharacterized protein</fullName>
    </submittedName>
</protein>
<reference evidence="2" key="2">
    <citation type="submission" date="2017-12" db="EMBL/GenBank/DDBJ databases">
        <title>WGS assembly of Marchantia polymorpha.</title>
        <authorList>
            <person name="Bowman J.L."/>
            <person name="Kohchi T."/>
            <person name="Yamato K.T."/>
            <person name="Jenkins J."/>
            <person name="Shu S."/>
            <person name="Ishizaki K."/>
            <person name="Yamaoka S."/>
            <person name="Nishihama R."/>
            <person name="Nakamura Y."/>
            <person name="Berger F."/>
            <person name="Adam C."/>
            <person name="Aki S.S."/>
            <person name="Althoff F."/>
            <person name="Araki T."/>
            <person name="Arteaga-Vazquez M.A."/>
            <person name="Balasubrmanian S."/>
            <person name="Bauer D."/>
            <person name="Boehm C.R."/>
            <person name="Briginshaw L."/>
            <person name="Caballero-Perez J."/>
            <person name="Catarino B."/>
            <person name="Chen F."/>
            <person name="Chiyoda S."/>
            <person name="Chovatia M."/>
            <person name="Davies K.M."/>
            <person name="Delmans M."/>
            <person name="Demura T."/>
            <person name="Dierschke T."/>
            <person name="Dolan L."/>
            <person name="Dorantes-Acosta A.E."/>
            <person name="Eklund D.M."/>
            <person name="Florent S.N."/>
            <person name="Flores-Sandoval E."/>
            <person name="Fujiyama A."/>
            <person name="Fukuzawa H."/>
            <person name="Galik B."/>
            <person name="Grimanelli D."/>
            <person name="Grimwood J."/>
            <person name="Grossniklaus U."/>
            <person name="Hamada T."/>
            <person name="Haseloff J."/>
            <person name="Hetherington A.J."/>
            <person name="Higo A."/>
            <person name="Hirakawa Y."/>
            <person name="Hundley H.N."/>
            <person name="Ikeda Y."/>
            <person name="Inoue K."/>
            <person name="Inoue S."/>
            <person name="Ishida S."/>
            <person name="Jia Q."/>
            <person name="Kakita M."/>
            <person name="Kanazawa T."/>
            <person name="Kawai Y."/>
            <person name="Kawashima T."/>
            <person name="Kennedy M."/>
            <person name="Kinose K."/>
            <person name="Kinoshita T."/>
            <person name="Kohara Y."/>
            <person name="Koide E."/>
            <person name="Komatsu K."/>
            <person name="Kopischke S."/>
            <person name="Kubo M."/>
            <person name="Kyozuka J."/>
            <person name="Lagercrantz U."/>
            <person name="Lin S.S."/>
            <person name="Lindquist E."/>
            <person name="Lipzen A.M."/>
            <person name="Lu C."/>
            <person name="Luna E.D."/>
            <person name="Martienssen R.A."/>
            <person name="Minamino N."/>
            <person name="Mizutani M."/>
            <person name="Mizutani M."/>
            <person name="Mochizuki N."/>
            <person name="Monte I."/>
            <person name="Mosher R."/>
            <person name="Nagasaki H."/>
            <person name="Nakagami H."/>
            <person name="Naramoto S."/>
            <person name="Nishitani K."/>
            <person name="Ohtani M."/>
            <person name="Okamoto T."/>
            <person name="Okumura M."/>
            <person name="Phillips J."/>
            <person name="Pollak B."/>
            <person name="Reinders A."/>
            <person name="Roevekamp M."/>
            <person name="Sano R."/>
            <person name="Sawa S."/>
            <person name="Schmid M.W."/>
            <person name="Shirakawa M."/>
            <person name="Solano R."/>
            <person name="Spunde A."/>
            <person name="Suetsugu N."/>
            <person name="Sugano S."/>
            <person name="Sugiyama A."/>
            <person name="Sun R."/>
            <person name="Suzuki Y."/>
            <person name="Takenaka M."/>
            <person name="Takezawa D."/>
            <person name="Tomogane H."/>
            <person name="Tsuzuki M."/>
            <person name="Ueda T."/>
            <person name="Umeda M."/>
            <person name="Ward J.M."/>
            <person name="Watanabe Y."/>
            <person name="Yazaki K."/>
            <person name="Yokoyama R."/>
            <person name="Yoshitake Y."/>
            <person name="Yotsui I."/>
            <person name="Zachgo S."/>
            <person name="Schmutz J."/>
        </authorList>
    </citation>
    <scope>NUCLEOTIDE SEQUENCE [LARGE SCALE GENOMIC DNA]</scope>
    <source>
        <strain evidence="2">Tak-1</strain>
    </source>
</reference>
<evidence type="ECO:0000313" key="2">
    <source>
        <dbReference type="EMBL" id="PTQ38658.1"/>
    </source>
</evidence>
<dbReference type="InterPro" id="IPR019734">
    <property type="entry name" value="TPR_rpt"/>
</dbReference>
<dbReference type="AlphaFoldDB" id="A0A2R6WXS2"/>
<dbReference type="SUPFAM" id="SSF48452">
    <property type="entry name" value="TPR-like"/>
    <property type="match status" value="1"/>
</dbReference>
<organism evidence="2 3">
    <name type="scientific">Marchantia polymorpha</name>
    <name type="common">Common liverwort</name>
    <name type="synonym">Marchantia aquatica</name>
    <dbReference type="NCBI Taxonomy" id="3197"/>
    <lineage>
        <taxon>Eukaryota</taxon>
        <taxon>Viridiplantae</taxon>
        <taxon>Streptophyta</taxon>
        <taxon>Embryophyta</taxon>
        <taxon>Marchantiophyta</taxon>
        <taxon>Marchantiopsida</taxon>
        <taxon>Marchantiidae</taxon>
        <taxon>Marchantiales</taxon>
        <taxon>Marchantiaceae</taxon>
        <taxon>Marchantia</taxon>
    </lineage>
</organism>
<dbReference type="PANTHER" id="PTHR15544">
    <property type="entry name" value="OSMOSIS RESPONSIVE FACTOR"/>
    <property type="match status" value="1"/>
</dbReference>
<reference evidence="3" key="1">
    <citation type="journal article" date="2017" name="Cell">
        <title>Insights into land plant evolution garnered from the Marchantia polymorpha genome.</title>
        <authorList>
            <person name="Bowman J.L."/>
            <person name="Kohchi T."/>
            <person name="Yamato K.T."/>
            <person name="Jenkins J."/>
            <person name="Shu S."/>
            <person name="Ishizaki K."/>
            <person name="Yamaoka S."/>
            <person name="Nishihama R."/>
            <person name="Nakamura Y."/>
            <person name="Berger F."/>
            <person name="Adam C."/>
            <person name="Aki S.S."/>
            <person name="Althoff F."/>
            <person name="Araki T."/>
            <person name="Arteaga-Vazquez M.A."/>
            <person name="Balasubrmanian S."/>
            <person name="Barry K."/>
            <person name="Bauer D."/>
            <person name="Boehm C.R."/>
            <person name="Briginshaw L."/>
            <person name="Caballero-Perez J."/>
            <person name="Catarino B."/>
            <person name="Chen F."/>
            <person name="Chiyoda S."/>
            <person name="Chovatia M."/>
            <person name="Davies K.M."/>
            <person name="Delmans M."/>
            <person name="Demura T."/>
            <person name="Dierschke T."/>
            <person name="Dolan L."/>
            <person name="Dorantes-Acosta A.E."/>
            <person name="Eklund D.M."/>
            <person name="Florent S.N."/>
            <person name="Flores-Sandoval E."/>
            <person name="Fujiyama A."/>
            <person name="Fukuzawa H."/>
            <person name="Galik B."/>
            <person name="Grimanelli D."/>
            <person name="Grimwood J."/>
            <person name="Grossniklaus U."/>
            <person name="Hamada T."/>
            <person name="Haseloff J."/>
            <person name="Hetherington A.J."/>
            <person name="Higo A."/>
            <person name="Hirakawa Y."/>
            <person name="Hundley H.N."/>
            <person name="Ikeda Y."/>
            <person name="Inoue K."/>
            <person name="Inoue S.I."/>
            <person name="Ishida S."/>
            <person name="Jia Q."/>
            <person name="Kakita M."/>
            <person name="Kanazawa T."/>
            <person name="Kawai Y."/>
            <person name="Kawashima T."/>
            <person name="Kennedy M."/>
            <person name="Kinose K."/>
            <person name="Kinoshita T."/>
            <person name="Kohara Y."/>
            <person name="Koide E."/>
            <person name="Komatsu K."/>
            <person name="Kopischke S."/>
            <person name="Kubo M."/>
            <person name="Kyozuka J."/>
            <person name="Lagercrantz U."/>
            <person name="Lin S.S."/>
            <person name="Lindquist E."/>
            <person name="Lipzen A.M."/>
            <person name="Lu C.W."/>
            <person name="De Luna E."/>
            <person name="Martienssen R.A."/>
            <person name="Minamino N."/>
            <person name="Mizutani M."/>
            <person name="Mizutani M."/>
            <person name="Mochizuki N."/>
            <person name="Monte I."/>
            <person name="Mosher R."/>
            <person name="Nagasaki H."/>
            <person name="Nakagami H."/>
            <person name="Naramoto S."/>
            <person name="Nishitani K."/>
            <person name="Ohtani M."/>
            <person name="Okamoto T."/>
            <person name="Okumura M."/>
            <person name="Phillips J."/>
            <person name="Pollak B."/>
            <person name="Reinders A."/>
            <person name="Rovekamp M."/>
            <person name="Sano R."/>
            <person name="Sawa S."/>
            <person name="Schmid M.W."/>
            <person name="Shirakawa M."/>
            <person name="Solano R."/>
            <person name="Spunde A."/>
            <person name="Suetsugu N."/>
            <person name="Sugano S."/>
            <person name="Sugiyama A."/>
            <person name="Sun R."/>
            <person name="Suzuki Y."/>
            <person name="Takenaka M."/>
            <person name="Takezawa D."/>
            <person name="Tomogane H."/>
            <person name="Tsuzuki M."/>
            <person name="Ueda T."/>
            <person name="Umeda M."/>
            <person name="Ward J.M."/>
            <person name="Watanabe Y."/>
            <person name="Yazaki K."/>
            <person name="Yokoyama R."/>
            <person name="Yoshitake Y."/>
            <person name="Yotsui I."/>
            <person name="Zachgo S."/>
            <person name="Schmutz J."/>
        </authorList>
    </citation>
    <scope>NUCLEOTIDE SEQUENCE [LARGE SCALE GENOMIC DNA]</scope>
    <source>
        <strain evidence="3">Tak-1</strain>
    </source>
</reference>
<feature type="repeat" description="TPR" evidence="1">
    <location>
        <begin position="144"/>
        <end position="177"/>
    </location>
</feature>
<accession>A0A2R6WXS2</accession>
<dbReference type="OrthoDB" id="2423701at2759"/>
<dbReference type="EMBL" id="KZ772722">
    <property type="protein sequence ID" value="PTQ38658.1"/>
    <property type="molecule type" value="Genomic_DNA"/>
</dbReference>
<proteinExistence type="predicted"/>
<dbReference type="InterPro" id="IPR052658">
    <property type="entry name" value="TPR-containing"/>
</dbReference>
<evidence type="ECO:0000256" key="1">
    <source>
        <dbReference type="PROSITE-ProRule" id="PRU00339"/>
    </source>
</evidence>
<dbReference type="Proteomes" id="UP000244005">
    <property type="component" value="Unassembled WGS sequence"/>
</dbReference>
<keyword evidence="1" id="KW-0802">TPR repeat</keyword>
<gene>
    <name evidence="2" type="ORF">MARPO_0050s0106</name>
</gene>
<dbReference type="Gramene" id="Mp3g13140.1">
    <property type="protein sequence ID" value="Mp3g13140.1.cds1"/>
    <property type="gene ID" value="Mp3g13140"/>
</dbReference>
<dbReference type="SMART" id="SM00028">
    <property type="entry name" value="TPR"/>
    <property type="match status" value="3"/>
</dbReference>
<dbReference type="Gene3D" id="1.25.40.10">
    <property type="entry name" value="Tetratricopeptide repeat domain"/>
    <property type="match status" value="1"/>
</dbReference>
<keyword evidence="3" id="KW-1185">Reference proteome</keyword>
<dbReference type="PANTHER" id="PTHR15544:SF0">
    <property type="entry name" value="TETRATRICOPEPTIDE REPEAT PROTEIN 33"/>
    <property type="match status" value="1"/>
</dbReference>
<sequence>MVAETKTAKMQMVWKQPKKRTRPLVLNPLQFQAAVENDARSERGGGASGGRVSAEFGELSVMDAVEKEEHANSKLSEQLLGEGNALAEEGKFGEALGKWETAIFLTPQKALLHEQKAQVLLEIGKTWSAVQAATSATQLQPTWIDAWVTLARAQLNYGEPYLAVESARTALKLDPSHKDANTELERAQFLAVRQRQAARESAALNVDAEAILPDGQNRLPSCRRAKVYDSQDIGFGEEHHQVAHKEAKIEKEDTNEEKLFDKYDDDDYDWVDEVRKPPELTDENLLSDFSDI</sequence>
<dbReference type="InterPro" id="IPR011990">
    <property type="entry name" value="TPR-like_helical_dom_sf"/>
</dbReference>
<evidence type="ECO:0000313" key="3">
    <source>
        <dbReference type="Proteomes" id="UP000244005"/>
    </source>
</evidence>
<dbReference type="PROSITE" id="PS50005">
    <property type="entry name" value="TPR"/>
    <property type="match status" value="1"/>
</dbReference>
<name>A0A2R6WXS2_MARPO</name>